<evidence type="ECO:0000256" key="8">
    <source>
        <dbReference type="ARBA" id="ARBA00023211"/>
    </source>
</evidence>
<evidence type="ECO:0000256" key="6">
    <source>
        <dbReference type="ARBA" id="ARBA00022723"/>
    </source>
</evidence>
<accession>A0ABN7AP27</accession>
<dbReference type="PANTHER" id="PTHR43782:SF3">
    <property type="entry name" value="ARGINASE"/>
    <property type="match status" value="1"/>
</dbReference>
<keyword evidence="5 11" id="KW-0056">Arginine metabolism</keyword>
<evidence type="ECO:0000256" key="10">
    <source>
        <dbReference type="PROSITE-ProRule" id="PRU00742"/>
    </source>
</evidence>
<gene>
    <name evidence="12" type="ORF">NTJ_05815</name>
</gene>
<evidence type="ECO:0000313" key="12">
    <source>
        <dbReference type="EMBL" id="BES93014.1"/>
    </source>
</evidence>
<proteinExistence type="inferred from homology"/>
<comment type="catalytic activity">
    <reaction evidence="9 11">
        <text>L-arginine + H2O = urea + L-ornithine</text>
        <dbReference type="Rhea" id="RHEA:20569"/>
        <dbReference type="ChEBI" id="CHEBI:15377"/>
        <dbReference type="ChEBI" id="CHEBI:16199"/>
        <dbReference type="ChEBI" id="CHEBI:32682"/>
        <dbReference type="ChEBI" id="CHEBI:46911"/>
        <dbReference type="EC" id="3.5.3.1"/>
    </reaction>
</comment>
<dbReference type="EMBL" id="AP028912">
    <property type="protein sequence ID" value="BES93014.1"/>
    <property type="molecule type" value="Genomic_DNA"/>
</dbReference>
<dbReference type="PRINTS" id="PR00116">
    <property type="entry name" value="ARGINASE"/>
</dbReference>
<sequence>MKSMTSVRATFTTLRKFGTASTDRRKHESSRIGIIGVPFHKGQSNIGVEEAPSTLREIGLVKDMIALGHNVKDFGDTVSTDQGIRHDVPDKIKRLPDLALTCHQLSTMVQTVMSDQRKVLTIGGDHSIALGSVDGHVQAKNGEVCLLWVDAHADLNTANTSDSGHMHGMPVSLLVKELADYWPYLPGLDWQTPRLSVQNLAYIGLRSVDNYERLVIERFGVSAFGMEDIEKYGIHAVTTLALEKINPNGNKSLHVSFDIDSLDTLEAPSTGTSVRGGLTLREGVHIMEIAHRTGWLGAMDMVEINPRIGNSLQVKTTLEAATHVIKAAFGFSRSGHVPPHLERMPGYYAPLVNTDNASTQDGTSNMVIV</sequence>
<dbReference type="EC" id="3.5.3.1" evidence="2 11"/>
<comment type="cofactor">
    <cofactor evidence="11">
        <name>Mn(2+)</name>
        <dbReference type="ChEBI" id="CHEBI:29035"/>
    </cofactor>
    <text evidence="11">Binds 2 manganese ions per subunit.</text>
</comment>
<dbReference type="CDD" id="cd09989">
    <property type="entry name" value="Arginase"/>
    <property type="match status" value="1"/>
</dbReference>
<dbReference type="InterPro" id="IPR023696">
    <property type="entry name" value="Ureohydrolase_dom_sf"/>
</dbReference>
<dbReference type="Proteomes" id="UP001307889">
    <property type="component" value="Chromosome 4"/>
</dbReference>
<protein>
    <recommendedName>
        <fullName evidence="3 11">Arginase</fullName>
        <ecNumber evidence="2 11">3.5.3.1</ecNumber>
    </recommendedName>
</protein>
<evidence type="ECO:0000256" key="9">
    <source>
        <dbReference type="ARBA" id="ARBA00047391"/>
    </source>
</evidence>
<evidence type="ECO:0000256" key="3">
    <source>
        <dbReference type="ARBA" id="ARBA00018123"/>
    </source>
</evidence>
<comment type="pathway">
    <text evidence="1 11">Nitrogen metabolism; urea cycle; L-ornithine and urea from L-arginine: step 1/1.</text>
</comment>
<evidence type="ECO:0000256" key="1">
    <source>
        <dbReference type="ARBA" id="ARBA00005098"/>
    </source>
</evidence>
<evidence type="ECO:0000256" key="5">
    <source>
        <dbReference type="ARBA" id="ARBA00022503"/>
    </source>
</evidence>
<dbReference type="PIRSF" id="PIRSF036979">
    <property type="entry name" value="Arginase"/>
    <property type="match status" value="1"/>
</dbReference>
<evidence type="ECO:0000256" key="2">
    <source>
        <dbReference type="ARBA" id="ARBA00012168"/>
    </source>
</evidence>
<comment type="similarity">
    <text evidence="10 11">Belongs to the arginase family.</text>
</comment>
<evidence type="ECO:0000256" key="7">
    <source>
        <dbReference type="ARBA" id="ARBA00022801"/>
    </source>
</evidence>
<reference evidence="12 13" key="1">
    <citation type="submission" date="2023-09" db="EMBL/GenBank/DDBJ databases">
        <title>Nesidiocoris tenuis whole genome shotgun sequence.</title>
        <authorList>
            <person name="Shibata T."/>
            <person name="Shimoda M."/>
            <person name="Kobayashi T."/>
            <person name="Uehara T."/>
        </authorList>
    </citation>
    <scope>NUCLEOTIDE SEQUENCE [LARGE SCALE GENOMIC DNA]</scope>
    <source>
        <strain evidence="12 13">Japan</strain>
    </source>
</reference>
<dbReference type="PROSITE" id="PS51409">
    <property type="entry name" value="ARGINASE_2"/>
    <property type="match status" value="1"/>
</dbReference>
<dbReference type="Gene3D" id="3.40.800.10">
    <property type="entry name" value="Ureohydrolase domain"/>
    <property type="match status" value="1"/>
</dbReference>
<keyword evidence="4 11" id="KW-0835">Urea cycle</keyword>
<dbReference type="InterPro" id="IPR014033">
    <property type="entry name" value="Arginase"/>
</dbReference>
<name>A0ABN7AP27_9HEMI</name>
<dbReference type="PANTHER" id="PTHR43782">
    <property type="entry name" value="ARGINASE"/>
    <property type="match status" value="1"/>
</dbReference>
<keyword evidence="7 11" id="KW-0378">Hydrolase</keyword>
<keyword evidence="8 11" id="KW-0464">Manganese</keyword>
<organism evidence="12 13">
    <name type="scientific">Nesidiocoris tenuis</name>
    <dbReference type="NCBI Taxonomy" id="355587"/>
    <lineage>
        <taxon>Eukaryota</taxon>
        <taxon>Metazoa</taxon>
        <taxon>Ecdysozoa</taxon>
        <taxon>Arthropoda</taxon>
        <taxon>Hexapoda</taxon>
        <taxon>Insecta</taxon>
        <taxon>Pterygota</taxon>
        <taxon>Neoptera</taxon>
        <taxon>Paraneoptera</taxon>
        <taxon>Hemiptera</taxon>
        <taxon>Heteroptera</taxon>
        <taxon>Panheteroptera</taxon>
        <taxon>Cimicomorpha</taxon>
        <taxon>Miridae</taxon>
        <taxon>Dicyphina</taxon>
        <taxon>Nesidiocoris</taxon>
    </lineage>
</organism>
<evidence type="ECO:0000256" key="4">
    <source>
        <dbReference type="ARBA" id="ARBA00022436"/>
    </source>
</evidence>
<evidence type="ECO:0000313" key="13">
    <source>
        <dbReference type="Proteomes" id="UP001307889"/>
    </source>
</evidence>
<dbReference type="Pfam" id="PF00491">
    <property type="entry name" value="Arginase"/>
    <property type="match status" value="1"/>
</dbReference>
<keyword evidence="13" id="KW-1185">Reference proteome</keyword>
<dbReference type="NCBIfam" id="TIGR01229">
    <property type="entry name" value="rocF_arginase"/>
    <property type="match status" value="1"/>
</dbReference>
<keyword evidence="6 11" id="KW-0479">Metal-binding</keyword>
<dbReference type="SUPFAM" id="SSF52768">
    <property type="entry name" value="Arginase/deacetylase"/>
    <property type="match status" value="1"/>
</dbReference>
<evidence type="ECO:0000256" key="11">
    <source>
        <dbReference type="RuleBase" id="RU361159"/>
    </source>
</evidence>
<dbReference type="InterPro" id="IPR006035">
    <property type="entry name" value="Ureohydrolase"/>
</dbReference>